<keyword evidence="2" id="KW-1133">Transmembrane helix</keyword>
<dbReference type="EMBL" id="JBGFUD010005196">
    <property type="protein sequence ID" value="MFH4980189.1"/>
    <property type="molecule type" value="Genomic_DNA"/>
</dbReference>
<gene>
    <name evidence="3" type="ORF">AB6A40_006898</name>
</gene>
<dbReference type="PANTHER" id="PTHR28658:SF2">
    <property type="entry name" value="TRANSMEMBRANE PROTEIN 180"/>
    <property type="match status" value="1"/>
</dbReference>
<sequence>MFFILAYDSRGEIYVTSVAKPNWRNPQPIGSRILRNLKETWNLFTSFSFLWPTLGHFARRFRIILDTSFLYIYVQLLLEPSDVLIPGTITFTFYVITCCSVHSPLLWAMWPMLTDSGPLVFNCVLTIATIINCINMLIVGRSHPTVIMVFLLIENTFCRCGAEAVYCCFSSAVATRNDRQNTKRKPTSATFNYALRTVITNPAEQLGFILVLLSLSSSSYPNYIAEPGRYGEKCPPLPIARLNYTQRNIGNTSTSVPIFEFDQTHINKRSVKLRSLSNDSIDNIQRILLIDMDINQQESSTTKERERRAADTTENHRRLSVTSGYGVTQRRIFSSMVTQSVPQTAAVTPNSSVTVSRKYSTLLGTIPPATPILNLDHFGSNKHSEYLLSTSTEFKPVNTILGSIEKIETSTLSEESSLLTPTTENTESRETPMKRTNEKDTSSTLGEGITTTEGSVWTNESDVTTIMPSTEPQQEVKPSNYTFVEEEFYYDDETTPSIVHYKFSYSRCQGILDVVFLVAVLGPLLCAFIELIAMYLYRRYFHFQRNLRVKRLESSTEVL</sequence>
<comment type="caution">
    <text evidence="3">The sequence shown here is derived from an EMBL/GenBank/DDBJ whole genome shotgun (WGS) entry which is preliminary data.</text>
</comment>
<feature type="compositionally biased region" description="Basic and acidic residues" evidence="1">
    <location>
        <begin position="426"/>
        <end position="441"/>
    </location>
</feature>
<feature type="transmembrane region" description="Helical" evidence="2">
    <location>
        <begin position="514"/>
        <end position="537"/>
    </location>
</feature>
<accession>A0ABD6EJP9</accession>
<protein>
    <recommendedName>
        <fullName evidence="5">G protein-coupled receptor</fullName>
    </recommendedName>
</protein>
<feature type="region of interest" description="Disordered" evidence="1">
    <location>
        <begin position="412"/>
        <end position="449"/>
    </location>
</feature>
<name>A0ABD6EJP9_9BILA</name>
<evidence type="ECO:0000256" key="2">
    <source>
        <dbReference type="SAM" id="Phobius"/>
    </source>
</evidence>
<dbReference type="AlphaFoldDB" id="A0ABD6EJP9"/>
<keyword evidence="2" id="KW-0472">Membrane</keyword>
<organism evidence="3 4">
    <name type="scientific">Gnathostoma spinigerum</name>
    <dbReference type="NCBI Taxonomy" id="75299"/>
    <lineage>
        <taxon>Eukaryota</taxon>
        <taxon>Metazoa</taxon>
        <taxon>Ecdysozoa</taxon>
        <taxon>Nematoda</taxon>
        <taxon>Chromadorea</taxon>
        <taxon>Rhabditida</taxon>
        <taxon>Spirurina</taxon>
        <taxon>Gnathostomatomorpha</taxon>
        <taxon>Gnathostomatoidea</taxon>
        <taxon>Gnathostomatidae</taxon>
        <taxon>Gnathostoma</taxon>
    </lineage>
</organism>
<evidence type="ECO:0000313" key="3">
    <source>
        <dbReference type="EMBL" id="MFH4980189.1"/>
    </source>
</evidence>
<dbReference type="Proteomes" id="UP001608902">
    <property type="component" value="Unassembled WGS sequence"/>
</dbReference>
<reference evidence="3 4" key="1">
    <citation type="submission" date="2024-08" db="EMBL/GenBank/DDBJ databases">
        <title>Gnathostoma spinigerum genome.</title>
        <authorList>
            <person name="Gonzalez-Bertolin B."/>
            <person name="Monzon S."/>
            <person name="Zaballos A."/>
            <person name="Jimenez P."/>
            <person name="Dekumyoy P."/>
            <person name="Varona S."/>
            <person name="Cuesta I."/>
            <person name="Sumanam S."/>
            <person name="Adisakwattana P."/>
            <person name="Gasser R.B."/>
            <person name="Hernandez-Gonzalez A."/>
            <person name="Young N.D."/>
            <person name="Perteguer M.J."/>
        </authorList>
    </citation>
    <scope>NUCLEOTIDE SEQUENCE [LARGE SCALE GENOMIC DNA]</scope>
    <source>
        <strain evidence="3">AL3</strain>
        <tissue evidence="3">Liver</tissue>
    </source>
</reference>
<dbReference type="InterPro" id="IPR040035">
    <property type="entry name" value="TMEM180"/>
</dbReference>
<proteinExistence type="predicted"/>
<keyword evidence="4" id="KW-1185">Reference proteome</keyword>
<feature type="compositionally biased region" description="Low complexity" evidence="1">
    <location>
        <begin position="412"/>
        <end position="425"/>
    </location>
</feature>
<feature type="transmembrane region" description="Helical" evidence="2">
    <location>
        <begin position="84"/>
        <end position="107"/>
    </location>
</feature>
<keyword evidence="2" id="KW-0812">Transmembrane</keyword>
<dbReference type="PANTHER" id="PTHR28658">
    <property type="entry name" value="TRANSMEMBRANE PROTEIN 180"/>
    <property type="match status" value="1"/>
</dbReference>
<feature type="region of interest" description="Disordered" evidence="1">
    <location>
        <begin position="297"/>
        <end position="321"/>
    </location>
</feature>
<evidence type="ECO:0000313" key="4">
    <source>
        <dbReference type="Proteomes" id="UP001608902"/>
    </source>
</evidence>
<feature type="transmembrane region" description="Helical" evidence="2">
    <location>
        <begin position="119"/>
        <end position="139"/>
    </location>
</feature>
<evidence type="ECO:0000256" key="1">
    <source>
        <dbReference type="SAM" id="MobiDB-lite"/>
    </source>
</evidence>
<feature type="compositionally biased region" description="Basic and acidic residues" evidence="1">
    <location>
        <begin position="301"/>
        <end position="317"/>
    </location>
</feature>
<evidence type="ECO:0008006" key="5">
    <source>
        <dbReference type="Google" id="ProtNLM"/>
    </source>
</evidence>